<dbReference type="GO" id="GO:0000724">
    <property type="term" value="P:double-strand break repair via homologous recombination"/>
    <property type="evidence" value="ECO:0007669"/>
    <property type="project" value="InterPro"/>
</dbReference>
<gene>
    <name evidence="6" type="ORF">NQ314_007822</name>
</gene>
<dbReference type="InterPro" id="IPR013083">
    <property type="entry name" value="Znf_RING/FYVE/PHD"/>
</dbReference>
<sequence length="211" mass="24422">MSLLERHEQILDNCVASLKTWKQLIVDYLDGEDRDAELNKLEQVTKDYCHITNNFQKSVKVLQKVEEQLNDDEGSPKDVDQLYKDNLENVPTPSGEDYMANEFWQNIFSGRSDVMEVKQKENKLDESQFEELGDSLLCSNVFTPPIDPISKKYSMIVDYIKQQKRKAKCPYIGCKSNHLAVTDLVIDAQLQSQITQYIDSQHDAETEDEDY</sequence>
<dbReference type="Gene3D" id="3.30.40.10">
    <property type="entry name" value="Zinc/RING finger domain, C3HC4 (zinc finger)"/>
    <property type="match status" value="1"/>
</dbReference>
<comment type="subcellular location">
    <subcellularLocation>
        <location evidence="1">Nucleus</location>
    </subcellularLocation>
</comment>
<proteinExistence type="predicted"/>
<evidence type="ECO:0000256" key="4">
    <source>
        <dbReference type="ARBA" id="ARBA00022786"/>
    </source>
</evidence>
<evidence type="ECO:0000256" key="2">
    <source>
        <dbReference type="ARBA" id="ARBA00004718"/>
    </source>
</evidence>
<keyword evidence="7" id="KW-1185">Reference proteome</keyword>
<reference evidence="6" key="1">
    <citation type="journal article" date="2023" name="Insect Mol. Biol.">
        <title>Genome sequencing provides insights into the evolution of gene families encoding plant cell wall-degrading enzymes in longhorned beetles.</title>
        <authorList>
            <person name="Shin N.R."/>
            <person name="Okamura Y."/>
            <person name="Kirsch R."/>
            <person name="Pauchet Y."/>
        </authorList>
    </citation>
    <scope>NUCLEOTIDE SEQUENCE</scope>
    <source>
        <strain evidence="6">RBIC_L_NR</strain>
    </source>
</reference>
<comment type="caution">
    <text evidence="6">The sequence shown here is derived from an EMBL/GenBank/DDBJ whole genome shotgun (WGS) entry which is preliminary data.</text>
</comment>
<dbReference type="AlphaFoldDB" id="A0AAV8YJA0"/>
<dbReference type="GO" id="GO:0030915">
    <property type="term" value="C:Smc5-Smc6 complex"/>
    <property type="evidence" value="ECO:0007669"/>
    <property type="project" value="InterPro"/>
</dbReference>
<evidence type="ECO:0000313" key="7">
    <source>
        <dbReference type="Proteomes" id="UP001162156"/>
    </source>
</evidence>
<evidence type="ECO:0000256" key="3">
    <source>
        <dbReference type="ARBA" id="ARBA00022679"/>
    </source>
</evidence>
<name>A0AAV8YJA0_9CUCU</name>
<dbReference type="InterPro" id="IPR026846">
    <property type="entry name" value="Nse2(Mms21)"/>
</dbReference>
<keyword evidence="5" id="KW-0539">Nucleus</keyword>
<evidence type="ECO:0000313" key="6">
    <source>
        <dbReference type="EMBL" id="KAJ8950597.1"/>
    </source>
</evidence>
<evidence type="ECO:0008006" key="8">
    <source>
        <dbReference type="Google" id="ProtNLM"/>
    </source>
</evidence>
<evidence type="ECO:0000256" key="5">
    <source>
        <dbReference type="ARBA" id="ARBA00023242"/>
    </source>
</evidence>
<organism evidence="6 7">
    <name type="scientific">Rhamnusium bicolor</name>
    <dbReference type="NCBI Taxonomy" id="1586634"/>
    <lineage>
        <taxon>Eukaryota</taxon>
        <taxon>Metazoa</taxon>
        <taxon>Ecdysozoa</taxon>
        <taxon>Arthropoda</taxon>
        <taxon>Hexapoda</taxon>
        <taxon>Insecta</taxon>
        <taxon>Pterygota</taxon>
        <taxon>Neoptera</taxon>
        <taxon>Endopterygota</taxon>
        <taxon>Coleoptera</taxon>
        <taxon>Polyphaga</taxon>
        <taxon>Cucujiformia</taxon>
        <taxon>Chrysomeloidea</taxon>
        <taxon>Cerambycidae</taxon>
        <taxon>Lepturinae</taxon>
        <taxon>Rhagiini</taxon>
        <taxon>Rhamnusium</taxon>
    </lineage>
</organism>
<evidence type="ECO:0000256" key="1">
    <source>
        <dbReference type="ARBA" id="ARBA00004123"/>
    </source>
</evidence>
<dbReference type="PANTHER" id="PTHR21330">
    <property type="entry name" value="E3 SUMO-PROTEIN LIGASE NSE2"/>
    <property type="match status" value="1"/>
</dbReference>
<keyword evidence="3" id="KW-0808">Transferase</keyword>
<dbReference type="GO" id="GO:0005634">
    <property type="term" value="C:nucleus"/>
    <property type="evidence" value="ECO:0007669"/>
    <property type="project" value="UniProtKB-SubCell"/>
</dbReference>
<dbReference type="PANTHER" id="PTHR21330:SF1">
    <property type="entry name" value="E3 SUMO-PROTEIN LIGASE NSE2"/>
    <property type="match status" value="1"/>
</dbReference>
<dbReference type="EMBL" id="JANEYF010002166">
    <property type="protein sequence ID" value="KAJ8950597.1"/>
    <property type="molecule type" value="Genomic_DNA"/>
</dbReference>
<protein>
    <recommendedName>
        <fullName evidence="8">E3 SUMO-protein ligase NSE2</fullName>
    </recommendedName>
</protein>
<accession>A0AAV8YJA0</accession>
<comment type="pathway">
    <text evidence="2">Protein modification; protein sumoylation.</text>
</comment>
<keyword evidence="4" id="KW-0833">Ubl conjugation pathway</keyword>
<dbReference type="GO" id="GO:0061665">
    <property type="term" value="F:SUMO ligase activity"/>
    <property type="evidence" value="ECO:0007669"/>
    <property type="project" value="TreeGrafter"/>
</dbReference>
<dbReference type="Proteomes" id="UP001162156">
    <property type="component" value="Unassembled WGS sequence"/>
</dbReference>
<dbReference type="GO" id="GO:0016925">
    <property type="term" value="P:protein sumoylation"/>
    <property type="evidence" value="ECO:0007669"/>
    <property type="project" value="TreeGrafter"/>
</dbReference>